<accession>A0A6J1DNQ8</accession>
<proteinExistence type="predicted"/>
<reference evidence="4" key="1">
    <citation type="submission" date="2025-08" db="UniProtKB">
        <authorList>
            <consortium name="RefSeq"/>
        </authorList>
    </citation>
    <scope>IDENTIFICATION</scope>
    <source>
        <strain evidence="4">OHB3-1</strain>
    </source>
</reference>
<dbReference type="PROSITE" id="PS50158">
    <property type="entry name" value="ZF_CCHC"/>
    <property type="match status" value="1"/>
</dbReference>
<evidence type="ECO:0000313" key="4">
    <source>
        <dbReference type="RefSeq" id="XP_022155207.1"/>
    </source>
</evidence>
<dbReference type="GeneID" id="111022347"/>
<dbReference type="GO" id="GO:0003676">
    <property type="term" value="F:nucleic acid binding"/>
    <property type="evidence" value="ECO:0007669"/>
    <property type="project" value="InterPro"/>
</dbReference>
<keyword evidence="1" id="KW-0863">Zinc-finger</keyword>
<dbReference type="GO" id="GO:0008270">
    <property type="term" value="F:zinc ion binding"/>
    <property type="evidence" value="ECO:0007669"/>
    <property type="project" value="UniProtKB-KW"/>
</dbReference>
<evidence type="ECO:0000256" key="1">
    <source>
        <dbReference type="PROSITE-ProRule" id="PRU00047"/>
    </source>
</evidence>
<dbReference type="Proteomes" id="UP000504603">
    <property type="component" value="Unplaced"/>
</dbReference>
<dbReference type="AlphaFoldDB" id="A0A6J1DNQ8"/>
<evidence type="ECO:0000313" key="3">
    <source>
        <dbReference type="Proteomes" id="UP000504603"/>
    </source>
</evidence>
<sequence>MSMFHGGFWNDRDNYVEYKVSELIIHQEMSYAKLLKDIMEQLGLVGSSDYPDIFSCIGTTQFMKDMKISDDKDVHWLYNVIFNGVAQCCSLVVDCRNCLSNVLDRMPINTSSSIDNGIPSIGQFHYSIDVTNILRNFHIEVNDKFCGKKNLQNALRSVAIRDNFQFRTIKSNRDVLIVRFFMDNCQWYLHASKFGDQGSEIWIVKKFVQEHTCSLEIVLNDHRQATFSVIKEFIKDRTNMFGTDLLSVKDVISHVRRGLGISINYQKAWRVRKSAIKEIKGSPEESYALVPSFCHMIKVKNPGSVCDFKVDNHGRFHYLFMALSSSIDGYQYCRPLKPCIGPRQDLVTVFDRHKSIVKSAEKVFTTACHCICAFYCTRHSEELSGIGFSKWSYAYSPSSRYNFMTTNISKSLNAAMKDAMELPITSMLEVVRMMLQRWFYKRQNDVDFQITKFTKSAESKLSEQISACRTMKVYAVNNDIYQKHLPKKGYVSSYYSNNYLSSTYSGSIHPLGHQSSWNIPEDVKIIKMLLPNVKRPAGRPKKLRIPSALEFKKRVKCSRCGRYGHNRKSCKFSLTQ</sequence>
<dbReference type="KEGG" id="mcha:111022347"/>
<organism evidence="3 4">
    <name type="scientific">Momordica charantia</name>
    <name type="common">Bitter gourd</name>
    <name type="synonym">Balsam pear</name>
    <dbReference type="NCBI Taxonomy" id="3673"/>
    <lineage>
        <taxon>Eukaryota</taxon>
        <taxon>Viridiplantae</taxon>
        <taxon>Streptophyta</taxon>
        <taxon>Embryophyta</taxon>
        <taxon>Tracheophyta</taxon>
        <taxon>Spermatophyta</taxon>
        <taxon>Magnoliopsida</taxon>
        <taxon>eudicotyledons</taxon>
        <taxon>Gunneridae</taxon>
        <taxon>Pentapetalae</taxon>
        <taxon>rosids</taxon>
        <taxon>fabids</taxon>
        <taxon>Cucurbitales</taxon>
        <taxon>Cucurbitaceae</taxon>
        <taxon>Momordiceae</taxon>
        <taxon>Momordica</taxon>
    </lineage>
</organism>
<feature type="domain" description="CCHC-type" evidence="2">
    <location>
        <begin position="556"/>
        <end position="571"/>
    </location>
</feature>
<dbReference type="PANTHER" id="PTHR31973:SF113">
    <property type="entry name" value="PROTEIN FAR1-RELATED SEQUENCE 5-LIKE"/>
    <property type="match status" value="1"/>
</dbReference>
<dbReference type="RefSeq" id="XP_022155207.1">
    <property type="nucleotide sequence ID" value="XM_022299515.1"/>
</dbReference>
<dbReference type="InterPro" id="IPR001878">
    <property type="entry name" value="Znf_CCHC"/>
</dbReference>
<protein>
    <submittedName>
        <fullName evidence="4">Uncharacterized protein LOC111022347</fullName>
    </submittedName>
</protein>
<dbReference type="PANTHER" id="PTHR31973">
    <property type="entry name" value="POLYPROTEIN, PUTATIVE-RELATED"/>
    <property type="match status" value="1"/>
</dbReference>
<keyword evidence="3" id="KW-1185">Reference proteome</keyword>
<dbReference type="OrthoDB" id="1938144at2759"/>
<name>A0A6J1DNQ8_MOMCH</name>
<gene>
    <name evidence="4" type="primary">LOC111022347</name>
</gene>
<keyword evidence="1" id="KW-0479">Metal-binding</keyword>
<evidence type="ECO:0000259" key="2">
    <source>
        <dbReference type="PROSITE" id="PS50158"/>
    </source>
</evidence>
<dbReference type="InterPro" id="IPR004332">
    <property type="entry name" value="Transposase_MuDR"/>
</dbReference>
<dbReference type="Pfam" id="PF03108">
    <property type="entry name" value="DBD_Tnp_Mut"/>
    <property type="match status" value="1"/>
</dbReference>
<keyword evidence="1" id="KW-0862">Zinc</keyword>